<dbReference type="EMBL" id="LAZR01000242">
    <property type="protein sequence ID" value="KKN79784.1"/>
    <property type="molecule type" value="Genomic_DNA"/>
</dbReference>
<proteinExistence type="predicted"/>
<reference evidence="1" key="1">
    <citation type="journal article" date="2015" name="Nature">
        <title>Complex archaea that bridge the gap between prokaryotes and eukaryotes.</title>
        <authorList>
            <person name="Spang A."/>
            <person name="Saw J.H."/>
            <person name="Jorgensen S.L."/>
            <person name="Zaremba-Niedzwiedzka K."/>
            <person name="Martijn J."/>
            <person name="Lind A.E."/>
            <person name="van Eijk R."/>
            <person name="Schleper C."/>
            <person name="Guy L."/>
            <person name="Ettema T.J."/>
        </authorList>
    </citation>
    <scope>NUCLEOTIDE SEQUENCE</scope>
</reference>
<accession>A0A0F9TKL7</accession>
<comment type="caution">
    <text evidence="1">The sequence shown here is derived from an EMBL/GenBank/DDBJ whole genome shotgun (WGS) entry which is preliminary data.</text>
</comment>
<evidence type="ECO:0000313" key="1">
    <source>
        <dbReference type="EMBL" id="KKN79784.1"/>
    </source>
</evidence>
<name>A0A0F9TKL7_9ZZZZ</name>
<organism evidence="1">
    <name type="scientific">marine sediment metagenome</name>
    <dbReference type="NCBI Taxonomy" id="412755"/>
    <lineage>
        <taxon>unclassified sequences</taxon>
        <taxon>metagenomes</taxon>
        <taxon>ecological metagenomes</taxon>
    </lineage>
</organism>
<gene>
    <name evidence="1" type="ORF">LCGC14_0336390</name>
</gene>
<sequence>MASEVVQSLCAKLLTMTAVTDLVGTGNDARIESELAQDVSVPANGTIVVELDSTNPSNDLGGLGGLDYHDVNILVRAPTPAAATALAEAIRRNGTDPGTGLAGYSGTPIDTKIDATLGGTTGPTKITRGDGSARPWWDINMSFEVSHNEVV</sequence>
<protein>
    <submittedName>
        <fullName evidence="1">Uncharacterized protein</fullName>
    </submittedName>
</protein>
<dbReference type="AlphaFoldDB" id="A0A0F9TKL7"/>